<dbReference type="InterPro" id="IPR010905">
    <property type="entry name" value="Glyco_hydro_88"/>
</dbReference>
<dbReference type="OrthoDB" id="4138492at2759"/>
<dbReference type="EMBL" id="CACVBS010000028">
    <property type="protein sequence ID" value="CAA7260265.1"/>
    <property type="molecule type" value="Genomic_DNA"/>
</dbReference>
<name>A0A8S0VQK2_CYCAE</name>
<dbReference type="AlphaFoldDB" id="A0A8S0VQK2"/>
<dbReference type="Proteomes" id="UP000467700">
    <property type="component" value="Unassembled WGS sequence"/>
</dbReference>
<proteinExistence type="predicted"/>
<feature type="chain" id="PRO_5035775043" description="Six-hairpin glycosidase" evidence="2">
    <location>
        <begin position="18"/>
        <end position="388"/>
    </location>
</feature>
<gene>
    <name evidence="3" type="ORF">AAE3_LOCUS2119</name>
</gene>
<protein>
    <recommendedName>
        <fullName evidence="5">Six-hairpin glycosidase</fullName>
    </recommendedName>
</protein>
<dbReference type="SUPFAM" id="SSF48208">
    <property type="entry name" value="Six-hairpin glycosidases"/>
    <property type="match status" value="1"/>
</dbReference>
<dbReference type="PANTHER" id="PTHR41814">
    <property type="entry name" value="EXPRESSED PROTEIN"/>
    <property type="match status" value="1"/>
</dbReference>
<dbReference type="InterPro" id="IPR012341">
    <property type="entry name" value="6hp_glycosidase-like_sf"/>
</dbReference>
<evidence type="ECO:0000313" key="3">
    <source>
        <dbReference type="EMBL" id="CAA7260265.1"/>
    </source>
</evidence>
<organism evidence="3 4">
    <name type="scientific">Cyclocybe aegerita</name>
    <name type="common">Black poplar mushroom</name>
    <name type="synonym">Agrocybe aegerita</name>
    <dbReference type="NCBI Taxonomy" id="1973307"/>
    <lineage>
        <taxon>Eukaryota</taxon>
        <taxon>Fungi</taxon>
        <taxon>Dikarya</taxon>
        <taxon>Basidiomycota</taxon>
        <taxon>Agaricomycotina</taxon>
        <taxon>Agaricomycetes</taxon>
        <taxon>Agaricomycetidae</taxon>
        <taxon>Agaricales</taxon>
        <taxon>Agaricineae</taxon>
        <taxon>Bolbitiaceae</taxon>
        <taxon>Cyclocybe</taxon>
    </lineage>
</organism>
<comment type="caution">
    <text evidence="3">The sequence shown here is derived from an EMBL/GenBank/DDBJ whole genome shotgun (WGS) entry which is preliminary data.</text>
</comment>
<dbReference type="PANTHER" id="PTHR41814:SF1">
    <property type="entry name" value="CELLULASE"/>
    <property type="match status" value="1"/>
</dbReference>
<accession>A0A8S0VQK2</accession>
<evidence type="ECO:0008006" key="5">
    <source>
        <dbReference type="Google" id="ProtNLM"/>
    </source>
</evidence>
<feature type="signal peptide" evidence="2">
    <location>
        <begin position="1"/>
        <end position="17"/>
    </location>
</feature>
<dbReference type="InterPro" id="IPR008928">
    <property type="entry name" value="6-hairpin_glycosidase_sf"/>
</dbReference>
<dbReference type="Pfam" id="PF07470">
    <property type="entry name" value="Glyco_hydro_88"/>
    <property type="match status" value="1"/>
</dbReference>
<reference evidence="3 4" key="1">
    <citation type="submission" date="2020-01" db="EMBL/GenBank/DDBJ databases">
        <authorList>
            <person name="Gupta K D."/>
        </authorList>
    </citation>
    <scope>NUCLEOTIDE SEQUENCE [LARGE SCALE GENOMIC DNA]</scope>
</reference>
<keyword evidence="2" id="KW-0732">Signal</keyword>
<evidence type="ECO:0000256" key="2">
    <source>
        <dbReference type="SAM" id="SignalP"/>
    </source>
</evidence>
<dbReference type="Gene3D" id="1.50.10.10">
    <property type="match status" value="1"/>
</dbReference>
<dbReference type="GO" id="GO:0016787">
    <property type="term" value="F:hydrolase activity"/>
    <property type="evidence" value="ECO:0007669"/>
    <property type="project" value="UniProtKB-KW"/>
</dbReference>
<keyword evidence="4" id="KW-1185">Reference proteome</keyword>
<dbReference type="GO" id="GO:0005975">
    <property type="term" value="P:carbohydrate metabolic process"/>
    <property type="evidence" value="ECO:0007669"/>
    <property type="project" value="InterPro"/>
</dbReference>
<evidence type="ECO:0000256" key="1">
    <source>
        <dbReference type="ARBA" id="ARBA00022801"/>
    </source>
</evidence>
<keyword evidence="1" id="KW-0378">Hydrolase</keyword>
<sequence length="388" mass="41716">MAPLFPGFVALSASLSALVPSLEQGFNTSSIAKVRTNLLDIASASWELGTAAQALTELSWPALSVFNASAFPPSSRLSGSAIPADVLDIANKTVSAKSADSLPLIPNQGSAADPASIGVAVLLANWTRADTRNSAYADAASDQLEYLLDHAPRSPTGAISHRANEVQLWADFIYMVPPFIAYYGALEGGASGRALLQTAYDQIRLYRDALKDESGLWKHITLGSFQDNTHWATGNAWAAAGMLRVLSTLNHSSVARQFASHQANLTEWIDEILDASWAHQTSTGALLNVIDNSTSFVDTASTALLASVTYRMAVFKNETSRIPVADRAFGLVRRSVDANGWLQNVINPITFHDPLPAGEHSPEGQAFVLLLQASWRAFSDYIKRTRTT</sequence>
<evidence type="ECO:0000313" key="4">
    <source>
        <dbReference type="Proteomes" id="UP000467700"/>
    </source>
</evidence>